<name>A0ABV1BFD0_9FIRM</name>
<proteinExistence type="predicted"/>
<evidence type="ECO:0000313" key="2">
    <source>
        <dbReference type="EMBL" id="MEQ2369968.1"/>
    </source>
</evidence>
<keyword evidence="1" id="KW-0472">Membrane</keyword>
<dbReference type="EMBL" id="JBBMEJ010000002">
    <property type="protein sequence ID" value="MEQ2369968.1"/>
    <property type="molecule type" value="Genomic_DNA"/>
</dbReference>
<dbReference type="Proteomes" id="UP001473063">
    <property type="component" value="Unassembled WGS sequence"/>
</dbReference>
<sequence>MLGQKIQKTITNIYCKADNNKQNIFENLYLIYFGLITMMAFKDTTMFSFGWSDTQLDLVLIFGILVVFAKIACGRSWKLYEILIAGIAAGVLILCWHHYMRRYILDLVVLIIGARDVDEDKLVRVFLWVSTGCLIITMIAALTGQIENLIYIQKQRGNIARISFGSIYPTDFSAHVFFTAACYLWLRIRKIRYRDLALVAGLGIFCLYFCGARTSATGLWIFALFFLLKKKEILKENKKIQSIMCFVMPLCSVSSILLALFYRPECGWMRWINKILTNRFSQGHKGFERYSIPLLGQEVLMNGYGGAVHQKEGVEYFFLDCSYINILFQYGILVLGILIILSVWILFRLMKAGMSERMFILAVVFLCCIMEQHLLEISYHPFWLLTLAGIASTDKKTYL</sequence>
<comment type="caution">
    <text evidence="2">The sequence shown here is derived from an EMBL/GenBank/DDBJ whole genome shotgun (WGS) entry which is preliminary data.</text>
</comment>
<feature type="transmembrane region" description="Helical" evidence="1">
    <location>
        <begin position="125"/>
        <end position="146"/>
    </location>
</feature>
<feature type="transmembrane region" description="Helical" evidence="1">
    <location>
        <begin position="240"/>
        <end position="262"/>
    </location>
</feature>
<evidence type="ECO:0000256" key="1">
    <source>
        <dbReference type="SAM" id="Phobius"/>
    </source>
</evidence>
<keyword evidence="3" id="KW-1185">Reference proteome</keyword>
<feature type="transmembrane region" description="Helical" evidence="1">
    <location>
        <begin position="55"/>
        <end position="72"/>
    </location>
</feature>
<feature type="transmembrane region" description="Helical" evidence="1">
    <location>
        <begin position="198"/>
        <end position="228"/>
    </location>
</feature>
<feature type="transmembrane region" description="Helical" evidence="1">
    <location>
        <begin position="29"/>
        <end position="49"/>
    </location>
</feature>
<feature type="transmembrane region" description="Helical" evidence="1">
    <location>
        <begin position="326"/>
        <end position="347"/>
    </location>
</feature>
<dbReference type="RefSeq" id="WP_178643729.1">
    <property type="nucleotide sequence ID" value="NZ_JBBMEJ010000002.1"/>
</dbReference>
<keyword evidence="1" id="KW-1133">Transmembrane helix</keyword>
<gene>
    <name evidence="2" type="ORF">WMO28_03250</name>
</gene>
<reference evidence="2 3" key="1">
    <citation type="submission" date="2024-03" db="EMBL/GenBank/DDBJ databases">
        <title>Human intestinal bacterial collection.</title>
        <authorList>
            <person name="Pauvert C."/>
            <person name="Hitch T.C.A."/>
            <person name="Clavel T."/>
        </authorList>
    </citation>
    <scope>NUCLEOTIDE SEQUENCE [LARGE SCALE GENOMIC DNA]</scope>
    <source>
        <strain evidence="2 3">CLA-JM-H16</strain>
    </source>
</reference>
<keyword evidence="1" id="KW-0812">Transmembrane</keyword>
<evidence type="ECO:0000313" key="3">
    <source>
        <dbReference type="Proteomes" id="UP001473063"/>
    </source>
</evidence>
<evidence type="ECO:0008006" key="4">
    <source>
        <dbReference type="Google" id="ProtNLM"/>
    </source>
</evidence>
<feature type="transmembrane region" description="Helical" evidence="1">
    <location>
        <begin position="79"/>
        <end position="99"/>
    </location>
</feature>
<feature type="transmembrane region" description="Helical" evidence="1">
    <location>
        <begin position="167"/>
        <end position="186"/>
    </location>
</feature>
<feature type="transmembrane region" description="Helical" evidence="1">
    <location>
        <begin position="359"/>
        <end position="375"/>
    </location>
</feature>
<protein>
    <recommendedName>
        <fullName evidence="4">Lipid A core-O-antigen ligase and related enzymes</fullName>
    </recommendedName>
</protein>
<accession>A0ABV1BFD0</accession>
<organism evidence="2 3">
    <name type="scientific">Blautia aquisgranensis</name>
    <dbReference type="NCBI Taxonomy" id="3133153"/>
    <lineage>
        <taxon>Bacteria</taxon>
        <taxon>Bacillati</taxon>
        <taxon>Bacillota</taxon>
        <taxon>Clostridia</taxon>
        <taxon>Lachnospirales</taxon>
        <taxon>Lachnospiraceae</taxon>
        <taxon>Blautia</taxon>
    </lineage>
</organism>